<protein>
    <recommendedName>
        <fullName evidence="8">Glutamyl/glutaminyl-tRNA synthetase class Ib catalytic domain-containing protein</fullName>
    </recommendedName>
</protein>
<evidence type="ECO:0000256" key="5">
    <source>
        <dbReference type="RuleBase" id="RU363037"/>
    </source>
</evidence>
<keyword evidence="7" id="KW-0812">Transmembrane</keyword>
<dbReference type="InterPro" id="IPR049940">
    <property type="entry name" value="GluQ/Sye"/>
</dbReference>
<keyword evidence="7" id="KW-0472">Membrane</keyword>
<comment type="similarity">
    <text evidence="5">Belongs to the class-I aminoacyl-tRNA synthetase family.</text>
</comment>
<dbReference type="InterPro" id="IPR014729">
    <property type="entry name" value="Rossmann-like_a/b/a_fold"/>
</dbReference>
<dbReference type="AlphaFoldDB" id="A0AAD8S4A3"/>
<dbReference type="PANTHER" id="PTHR43311:SF2">
    <property type="entry name" value="GLUTAMATE--TRNA LIGASE, MITOCHONDRIAL-RELATED"/>
    <property type="match status" value="1"/>
</dbReference>
<evidence type="ECO:0000313" key="9">
    <source>
        <dbReference type="EMBL" id="KAK1644920.1"/>
    </source>
</evidence>
<feature type="compositionally biased region" description="Low complexity" evidence="6">
    <location>
        <begin position="51"/>
        <end position="71"/>
    </location>
</feature>
<dbReference type="GO" id="GO:0004818">
    <property type="term" value="F:glutamate-tRNA ligase activity"/>
    <property type="evidence" value="ECO:0007669"/>
    <property type="project" value="TreeGrafter"/>
</dbReference>
<keyword evidence="5" id="KW-0648">Protein biosynthesis</keyword>
<keyword evidence="7" id="KW-1133">Transmembrane helix</keyword>
<evidence type="ECO:0000256" key="6">
    <source>
        <dbReference type="SAM" id="MobiDB-lite"/>
    </source>
</evidence>
<dbReference type="Proteomes" id="UP001231189">
    <property type="component" value="Unassembled WGS sequence"/>
</dbReference>
<dbReference type="Pfam" id="PF00749">
    <property type="entry name" value="tRNA-synt_1c"/>
    <property type="match status" value="1"/>
</dbReference>
<keyword evidence="4 5" id="KW-0030">Aminoacyl-tRNA synthetase</keyword>
<comment type="caution">
    <text evidence="9">The sequence shown here is derived from an EMBL/GenBank/DDBJ whole genome shotgun (WGS) entry which is preliminary data.</text>
</comment>
<organism evidence="9 10">
    <name type="scientific">Lolium multiflorum</name>
    <name type="common">Italian ryegrass</name>
    <name type="synonym">Lolium perenne subsp. multiflorum</name>
    <dbReference type="NCBI Taxonomy" id="4521"/>
    <lineage>
        <taxon>Eukaryota</taxon>
        <taxon>Viridiplantae</taxon>
        <taxon>Streptophyta</taxon>
        <taxon>Embryophyta</taxon>
        <taxon>Tracheophyta</taxon>
        <taxon>Spermatophyta</taxon>
        <taxon>Magnoliopsida</taxon>
        <taxon>Liliopsida</taxon>
        <taxon>Poales</taxon>
        <taxon>Poaceae</taxon>
        <taxon>BOP clade</taxon>
        <taxon>Pooideae</taxon>
        <taxon>Poodae</taxon>
        <taxon>Poeae</taxon>
        <taxon>Poeae Chloroplast Group 2 (Poeae type)</taxon>
        <taxon>Loliodinae</taxon>
        <taxon>Loliinae</taxon>
        <taxon>Lolium</taxon>
    </lineage>
</organism>
<reference evidence="9" key="1">
    <citation type="submission" date="2023-07" db="EMBL/GenBank/DDBJ databases">
        <title>A chromosome-level genome assembly of Lolium multiflorum.</title>
        <authorList>
            <person name="Chen Y."/>
            <person name="Copetti D."/>
            <person name="Kolliker R."/>
            <person name="Studer B."/>
        </authorList>
    </citation>
    <scope>NUCLEOTIDE SEQUENCE</scope>
    <source>
        <strain evidence="9">02402/16</strain>
        <tissue evidence="9">Leaf</tissue>
    </source>
</reference>
<proteinExistence type="inferred from homology"/>
<keyword evidence="1 5" id="KW-0436">Ligase</keyword>
<evidence type="ECO:0000256" key="3">
    <source>
        <dbReference type="ARBA" id="ARBA00022840"/>
    </source>
</evidence>
<name>A0AAD8S4A3_LOLMU</name>
<keyword evidence="3 5" id="KW-0067">ATP-binding</keyword>
<keyword evidence="10" id="KW-1185">Reference proteome</keyword>
<evidence type="ECO:0000259" key="8">
    <source>
        <dbReference type="Pfam" id="PF00749"/>
    </source>
</evidence>
<dbReference type="SUPFAM" id="SSF52374">
    <property type="entry name" value="Nucleotidylyl transferase"/>
    <property type="match status" value="1"/>
</dbReference>
<dbReference type="InterPro" id="IPR020058">
    <property type="entry name" value="Glu/Gln-tRNA-synth_Ib_cat-dom"/>
</dbReference>
<evidence type="ECO:0000313" key="10">
    <source>
        <dbReference type="Proteomes" id="UP001231189"/>
    </source>
</evidence>
<evidence type="ECO:0000256" key="4">
    <source>
        <dbReference type="ARBA" id="ARBA00023146"/>
    </source>
</evidence>
<evidence type="ECO:0000256" key="7">
    <source>
        <dbReference type="SAM" id="Phobius"/>
    </source>
</evidence>
<feature type="region of interest" description="Disordered" evidence="6">
    <location>
        <begin position="36"/>
        <end position="74"/>
    </location>
</feature>
<evidence type="ECO:0000256" key="1">
    <source>
        <dbReference type="ARBA" id="ARBA00022598"/>
    </source>
</evidence>
<dbReference type="GO" id="GO:0006424">
    <property type="term" value="P:glutamyl-tRNA aminoacylation"/>
    <property type="evidence" value="ECO:0007669"/>
    <property type="project" value="TreeGrafter"/>
</dbReference>
<dbReference type="GO" id="GO:0005739">
    <property type="term" value="C:mitochondrion"/>
    <property type="evidence" value="ECO:0007669"/>
    <property type="project" value="TreeGrafter"/>
</dbReference>
<feature type="domain" description="Glutamyl/glutaminyl-tRNA synthetase class Ib catalytic" evidence="8">
    <location>
        <begin position="120"/>
        <end position="167"/>
    </location>
</feature>
<feature type="transmembrane region" description="Helical" evidence="7">
    <location>
        <begin position="270"/>
        <end position="290"/>
    </location>
</feature>
<evidence type="ECO:0000256" key="2">
    <source>
        <dbReference type="ARBA" id="ARBA00022741"/>
    </source>
</evidence>
<dbReference type="GO" id="GO:0005524">
    <property type="term" value="F:ATP binding"/>
    <property type="evidence" value="ECO:0007669"/>
    <property type="project" value="UniProtKB-KW"/>
</dbReference>
<accession>A0AAD8S4A3</accession>
<dbReference type="Gene3D" id="3.40.50.620">
    <property type="entry name" value="HUPs"/>
    <property type="match status" value="1"/>
</dbReference>
<keyword evidence="2 5" id="KW-0547">Nucleotide-binding</keyword>
<sequence length="412" mass="44154">MVHLGRLDPSLSGSSLRKVAAGARVSAVLTNPGVFARRDGRRGEGGGGAGLRTRSCSPVPSSGPVAGPWSATPRAAHPERDLKIILTVDGEDPPRILHFNPRLRDEWSVKPAIEKNTIYRMQLYNHIIARSRSGKFVLRVADTDIKRSTKKSEEVVLSDFSWLGLAIHFCSCCARRLSVRRAVARRRCSSSASSASLAAPPEGELDGATNLRLFAGTGIVLELLLRLEGLDERALLIGRLVRVRPVVVGPLELVVVVLLHLGLLLLRLGLLLLIIGASIIAAANASASAANSSARLPRPPPLPPAPPPAPPLLRRCCAGAPRRSIATRRSRLRSRLARWRSSTPAHLLRPAPPRLFCLEASNATMVSPRLLMPRCCRLSAAAGQGALNAATSTACAASRRWWACSSSASRRS</sequence>
<dbReference type="PANTHER" id="PTHR43311">
    <property type="entry name" value="GLUTAMATE--TRNA LIGASE"/>
    <property type="match status" value="1"/>
</dbReference>
<gene>
    <name evidence="9" type="ORF">QYE76_062725</name>
</gene>
<dbReference type="EMBL" id="JAUUTY010000004">
    <property type="protein sequence ID" value="KAK1644920.1"/>
    <property type="molecule type" value="Genomic_DNA"/>
</dbReference>